<dbReference type="Pfam" id="PF04672">
    <property type="entry name" value="Methyltransf_19"/>
    <property type="match status" value="1"/>
</dbReference>
<gene>
    <name evidence="1" type="ORF">ACFYXI_20485</name>
</gene>
<dbReference type="GO" id="GO:0008168">
    <property type="term" value="F:methyltransferase activity"/>
    <property type="evidence" value="ECO:0007669"/>
    <property type="project" value="UniProtKB-KW"/>
</dbReference>
<dbReference type="GO" id="GO:0032259">
    <property type="term" value="P:methylation"/>
    <property type="evidence" value="ECO:0007669"/>
    <property type="project" value="UniProtKB-KW"/>
</dbReference>
<sequence length="274" mass="29563">MTERNASLPEFTAKTANLARMYDYFLGGKDNFAVDREAAEAIMELIPEAPALARANRAFLRRAVGFLTAEGIDQFIDLGSGLPTGGNVHEVAGETRPAARVAYVDNDPVVAAHARALLEGRGSTVFVHADLRQPETILSSPELTRVIDLDRPVAVLLVSILHFLQNADDPFGVVRALRERVAPGSYLVLTHGSGGREPDAEESVREIYRGSSVAGAVDRSPAEIMAFFDDFELVEPGLVECSRWRPEPRDRADGPGLPGYLLAGMARKPGVMAG</sequence>
<evidence type="ECO:0000313" key="2">
    <source>
        <dbReference type="Proteomes" id="UP001602013"/>
    </source>
</evidence>
<accession>A0ABW6SUL6</accession>
<dbReference type="RefSeq" id="WP_387413300.1">
    <property type="nucleotide sequence ID" value="NZ_JBIASD010000013.1"/>
</dbReference>
<keyword evidence="1" id="KW-0489">Methyltransferase</keyword>
<protein>
    <submittedName>
        <fullName evidence="1">SAM-dependent methyltransferase</fullName>
        <ecNumber evidence="1">2.1.1.-</ecNumber>
    </submittedName>
</protein>
<dbReference type="InterPro" id="IPR029063">
    <property type="entry name" value="SAM-dependent_MTases_sf"/>
</dbReference>
<organism evidence="1 2">
    <name type="scientific">Microtetraspora malaysiensis</name>
    <dbReference type="NCBI Taxonomy" id="161358"/>
    <lineage>
        <taxon>Bacteria</taxon>
        <taxon>Bacillati</taxon>
        <taxon>Actinomycetota</taxon>
        <taxon>Actinomycetes</taxon>
        <taxon>Streptosporangiales</taxon>
        <taxon>Streptosporangiaceae</taxon>
        <taxon>Microtetraspora</taxon>
    </lineage>
</organism>
<proteinExistence type="predicted"/>
<name>A0ABW6SUL6_9ACTN</name>
<dbReference type="Gene3D" id="3.40.50.150">
    <property type="entry name" value="Vaccinia Virus protein VP39"/>
    <property type="match status" value="1"/>
</dbReference>
<evidence type="ECO:0000313" key="1">
    <source>
        <dbReference type="EMBL" id="MFF3667973.1"/>
    </source>
</evidence>
<dbReference type="InterPro" id="IPR006764">
    <property type="entry name" value="SAM_dep_MeTrfase_SAV2177_type"/>
</dbReference>
<dbReference type="EC" id="2.1.1.-" evidence="1"/>
<keyword evidence="1" id="KW-0808">Transferase</keyword>
<reference evidence="1 2" key="1">
    <citation type="submission" date="2024-10" db="EMBL/GenBank/DDBJ databases">
        <title>The Natural Products Discovery Center: Release of the First 8490 Sequenced Strains for Exploring Actinobacteria Biosynthetic Diversity.</title>
        <authorList>
            <person name="Kalkreuter E."/>
            <person name="Kautsar S.A."/>
            <person name="Yang D."/>
            <person name="Bader C.D."/>
            <person name="Teijaro C.N."/>
            <person name="Fluegel L."/>
            <person name="Davis C.M."/>
            <person name="Simpson J.R."/>
            <person name="Lauterbach L."/>
            <person name="Steele A.D."/>
            <person name="Gui C."/>
            <person name="Meng S."/>
            <person name="Li G."/>
            <person name="Viehrig K."/>
            <person name="Ye F."/>
            <person name="Su P."/>
            <person name="Kiefer A.F."/>
            <person name="Nichols A."/>
            <person name="Cepeda A.J."/>
            <person name="Yan W."/>
            <person name="Fan B."/>
            <person name="Jiang Y."/>
            <person name="Adhikari A."/>
            <person name="Zheng C.-J."/>
            <person name="Schuster L."/>
            <person name="Cowan T.M."/>
            <person name="Smanski M.J."/>
            <person name="Chevrette M.G."/>
            <person name="De Carvalho L.P.S."/>
            <person name="Shen B."/>
        </authorList>
    </citation>
    <scope>NUCLEOTIDE SEQUENCE [LARGE SCALE GENOMIC DNA]</scope>
    <source>
        <strain evidence="1 2">NPDC002173</strain>
    </source>
</reference>
<dbReference type="PIRSF" id="PIRSF017393">
    <property type="entry name" value="MTase_SAV2177"/>
    <property type="match status" value="1"/>
</dbReference>
<dbReference type="Proteomes" id="UP001602013">
    <property type="component" value="Unassembled WGS sequence"/>
</dbReference>
<comment type="caution">
    <text evidence="1">The sequence shown here is derived from an EMBL/GenBank/DDBJ whole genome shotgun (WGS) entry which is preliminary data.</text>
</comment>
<dbReference type="CDD" id="cd02440">
    <property type="entry name" value="AdoMet_MTases"/>
    <property type="match status" value="1"/>
</dbReference>
<dbReference type="SUPFAM" id="SSF53335">
    <property type="entry name" value="S-adenosyl-L-methionine-dependent methyltransferases"/>
    <property type="match status" value="1"/>
</dbReference>
<dbReference type="EMBL" id="JBIASD010000013">
    <property type="protein sequence ID" value="MFF3667973.1"/>
    <property type="molecule type" value="Genomic_DNA"/>
</dbReference>
<keyword evidence="2" id="KW-1185">Reference proteome</keyword>